<accession>A0A9E7U5Y7</accession>
<gene>
    <name evidence="3" type="ORF">N0B31_06445</name>
</gene>
<dbReference type="PANTHER" id="PTHR43637">
    <property type="entry name" value="UPF0273 PROTEIN TM_0370"/>
    <property type="match status" value="1"/>
</dbReference>
<dbReference type="SUPFAM" id="SSF52540">
    <property type="entry name" value="P-loop containing nucleoside triphosphate hydrolases"/>
    <property type="match status" value="1"/>
</dbReference>
<dbReference type="GO" id="GO:0005524">
    <property type="term" value="F:ATP binding"/>
    <property type="evidence" value="ECO:0007669"/>
    <property type="project" value="UniProtKB-KW"/>
</dbReference>
<dbReference type="InterPro" id="IPR055549">
    <property type="entry name" value="DUF7125"/>
</dbReference>
<keyword evidence="2" id="KW-0067">ATP-binding</keyword>
<protein>
    <recommendedName>
        <fullName evidence="5">KaiC-like domain-containing protein</fullName>
    </recommendedName>
</protein>
<evidence type="ECO:0000256" key="1">
    <source>
        <dbReference type="ARBA" id="ARBA00022741"/>
    </source>
</evidence>
<dbReference type="Pfam" id="PF23442">
    <property type="entry name" value="DUF7125"/>
    <property type="match status" value="1"/>
</dbReference>
<evidence type="ECO:0000313" key="4">
    <source>
        <dbReference type="Proteomes" id="UP001057580"/>
    </source>
</evidence>
<dbReference type="Proteomes" id="UP001057580">
    <property type="component" value="Chromosome"/>
</dbReference>
<name>A0A9E7U5Y7_9EURY</name>
<dbReference type="InterPro" id="IPR027417">
    <property type="entry name" value="P-loop_NTPase"/>
</dbReference>
<dbReference type="RefSeq" id="WP_260595032.1">
    <property type="nucleotide sequence ID" value="NZ_CP104003.1"/>
</dbReference>
<sequence length="209" mass="23450">MTHVDRVSTGIRMLDRHLDGGLRPGSLTSLVASPASQVNPLFYEFMEDRSWLYLSTYRSTRAVEEELDELLWGDVEVAHVGVDRPARRIKEAIGNMTGERHVIVDPMTPVEANTSTGQYVDLLNGLKDYLLDTGCIALLYCTEQETVPDRRETTLTMADVVWELDVVVESKGIETRLTVPKYRSRRAIDEVIKLDLGQKAVVDASKNIA</sequence>
<keyword evidence="4" id="KW-1185">Reference proteome</keyword>
<organism evidence="3 4">
    <name type="scientific">Salinirubellus salinus</name>
    <dbReference type="NCBI Taxonomy" id="1364945"/>
    <lineage>
        <taxon>Archaea</taxon>
        <taxon>Methanobacteriati</taxon>
        <taxon>Methanobacteriota</taxon>
        <taxon>Stenosarchaea group</taxon>
        <taxon>Halobacteria</taxon>
        <taxon>Halobacteriales</taxon>
        <taxon>Natronomonadaceae</taxon>
        <taxon>Salinirubellus</taxon>
    </lineage>
</organism>
<evidence type="ECO:0000256" key="2">
    <source>
        <dbReference type="ARBA" id="ARBA00022840"/>
    </source>
</evidence>
<dbReference type="Gene3D" id="3.40.50.300">
    <property type="entry name" value="P-loop containing nucleotide triphosphate hydrolases"/>
    <property type="match status" value="1"/>
</dbReference>
<dbReference type="PANTHER" id="PTHR43637:SF1">
    <property type="entry name" value="UPF0273 PROTEIN TM_0370"/>
    <property type="match status" value="1"/>
</dbReference>
<reference evidence="3" key="1">
    <citation type="submission" date="2022-09" db="EMBL/GenBank/DDBJ databases">
        <title>Diverse halophilic archaea isolated from saline environments.</title>
        <authorList>
            <person name="Cui H.-L."/>
        </authorList>
    </citation>
    <scope>NUCLEOTIDE SEQUENCE</scope>
    <source>
        <strain evidence="3">ZS-35-S2</strain>
    </source>
</reference>
<dbReference type="EMBL" id="CP104003">
    <property type="protein sequence ID" value="UWM55920.1"/>
    <property type="molecule type" value="Genomic_DNA"/>
</dbReference>
<proteinExistence type="predicted"/>
<evidence type="ECO:0000313" key="3">
    <source>
        <dbReference type="EMBL" id="UWM55920.1"/>
    </source>
</evidence>
<keyword evidence="1" id="KW-0547">Nucleotide-binding</keyword>
<dbReference type="AlphaFoldDB" id="A0A9E7U5Y7"/>
<evidence type="ECO:0008006" key="5">
    <source>
        <dbReference type="Google" id="ProtNLM"/>
    </source>
</evidence>
<dbReference type="KEGG" id="ssai:N0B31_06445"/>
<dbReference type="GeneID" id="74942045"/>